<proteinExistence type="predicted"/>
<evidence type="ECO:0000256" key="1">
    <source>
        <dbReference type="ARBA" id="ARBA00004127"/>
    </source>
</evidence>
<dbReference type="GO" id="GO:0012505">
    <property type="term" value="C:endomembrane system"/>
    <property type="evidence" value="ECO:0007669"/>
    <property type="project" value="UniProtKB-SubCell"/>
</dbReference>
<dbReference type="PANTHER" id="PTHR28293:SF1">
    <property type="entry name" value="NUCLEAR RIM PROTEIN 1"/>
    <property type="match status" value="1"/>
</dbReference>
<dbReference type="AlphaFoldDB" id="A0A1Y2FIQ2"/>
<keyword evidence="4 6" id="KW-0472">Membrane</keyword>
<keyword evidence="3 6" id="KW-1133">Transmembrane helix</keyword>
<dbReference type="GO" id="GO:0043007">
    <property type="term" value="P:maintenance of rDNA"/>
    <property type="evidence" value="ECO:0007669"/>
    <property type="project" value="TreeGrafter"/>
</dbReference>
<dbReference type="GeneID" id="63783483"/>
<sequence>MLDLLDKANDEASTTLFFMTLASFLNVYYLLSRRRTYHVQAPAAVSLPGSPDDRPSSSAAKAMVIWEPSLPSLRLFSILSPLHLFITWQLCLSPYLLFTLLALSATLLGALHLFMQHVQHKQRLYGHVFSEYDRTFVEPRLNIMKRDVGCGTSPDEQGVYVEVHTPKVGILDSRRERGIPKSASMVRMHDWEQTTGGDLPSTPVLWRQQPQLSGISSPAKGMSALQSPVRRGRSPMKPAGWRSSAPGAIGSPAPVFAGGVLGTQRKPRTVPSQLRDE</sequence>
<evidence type="ECO:0000256" key="4">
    <source>
        <dbReference type="ARBA" id="ARBA00023136"/>
    </source>
</evidence>
<feature type="transmembrane region" description="Helical" evidence="6">
    <location>
        <begin position="12"/>
        <end position="31"/>
    </location>
</feature>
<evidence type="ECO:0000256" key="2">
    <source>
        <dbReference type="ARBA" id="ARBA00022692"/>
    </source>
</evidence>
<organism evidence="7 8">
    <name type="scientific">Protomyces lactucae-debilis</name>
    <dbReference type="NCBI Taxonomy" id="2754530"/>
    <lineage>
        <taxon>Eukaryota</taxon>
        <taxon>Fungi</taxon>
        <taxon>Dikarya</taxon>
        <taxon>Ascomycota</taxon>
        <taxon>Taphrinomycotina</taxon>
        <taxon>Taphrinomycetes</taxon>
        <taxon>Taphrinales</taxon>
        <taxon>Protomycetaceae</taxon>
        <taxon>Protomyces</taxon>
    </lineage>
</organism>
<feature type="transmembrane region" description="Helical" evidence="6">
    <location>
        <begin position="96"/>
        <end position="115"/>
    </location>
</feature>
<accession>A0A1Y2FIQ2</accession>
<protein>
    <recommendedName>
        <fullName evidence="9">Nuclear rim protein 1</fullName>
    </recommendedName>
</protein>
<dbReference type="STRING" id="56484.A0A1Y2FIQ2"/>
<feature type="region of interest" description="Disordered" evidence="5">
    <location>
        <begin position="213"/>
        <end position="277"/>
    </location>
</feature>
<dbReference type="EMBL" id="MCFI01000008">
    <property type="protein sequence ID" value="ORY83126.1"/>
    <property type="molecule type" value="Genomic_DNA"/>
</dbReference>
<evidence type="ECO:0000256" key="5">
    <source>
        <dbReference type="SAM" id="MobiDB-lite"/>
    </source>
</evidence>
<comment type="subcellular location">
    <subcellularLocation>
        <location evidence="1">Endomembrane system</location>
        <topology evidence="1">Multi-pass membrane protein</topology>
    </subcellularLocation>
</comment>
<comment type="caution">
    <text evidence="7">The sequence shown here is derived from an EMBL/GenBank/DDBJ whole genome shotgun (WGS) entry which is preliminary data.</text>
</comment>
<evidence type="ECO:0000256" key="6">
    <source>
        <dbReference type="SAM" id="Phobius"/>
    </source>
</evidence>
<dbReference type="Pfam" id="PF10332">
    <property type="entry name" value="DUF2418"/>
    <property type="match status" value="1"/>
</dbReference>
<reference evidence="7 8" key="1">
    <citation type="submission" date="2016-07" db="EMBL/GenBank/DDBJ databases">
        <title>Pervasive Adenine N6-methylation of Active Genes in Fungi.</title>
        <authorList>
            <consortium name="DOE Joint Genome Institute"/>
            <person name="Mondo S.J."/>
            <person name="Dannebaum R.O."/>
            <person name="Kuo R.C."/>
            <person name="Labutti K."/>
            <person name="Haridas S."/>
            <person name="Kuo A."/>
            <person name="Salamov A."/>
            <person name="Ahrendt S.R."/>
            <person name="Lipzen A."/>
            <person name="Sullivan W."/>
            <person name="Andreopoulos W.B."/>
            <person name="Clum A."/>
            <person name="Lindquist E."/>
            <person name="Daum C."/>
            <person name="Ramamoorthy G.K."/>
            <person name="Gryganskyi A."/>
            <person name="Culley D."/>
            <person name="Magnuson J.K."/>
            <person name="James T.Y."/>
            <person name="O'Malley M.A."/>
            <person name="Stajich J.E."/>
            <person name="Spatafora J.W."/>
            <person name="Visel A."/>
            <person name="Grigoriev I.V."/>
        </authorList>
    </citation>
    <scope>NUCLEOTIDE SEQUENCE [LARGE SCALE GENOMIC DNA]</scope>
    <source>
        <strain evidence="7 8">12-1054</strain>
    </source>
</reference>
<keyword evidence="2 6" id="KW-0812">Transmembrane</keyword>
<evidence type="ECO:0000313" key="7">
    <source>
        <dbReference type="EMBL" id="ORY83126.1"/>
    </source>
</evidence>
<dbReference type="InterPro" id="IPR018819">
    <property type="entry name" value="Nur1/Mug154"/>
</dbReference>
<dbReference type="RefSeq" id="XP_040725707.1">
    <property type="nucleotide sequence ID" value="XM_040866884.1"/>
</dbReference>
<evidence type="ECO:0000256" key="3">
    <source>
        <dbReference type="ARBA" id="ARBA00022989"/>
    </source>
</evidence>
<gene>
    <name evidence="7" type="ORF">BCR37DRAFT_294984</name>
</gene>
<name>A0A1Y2FIQ2_PROLT</name>
<evidence type="ECO:0000313" key="8">
    <source>
        <dbReference type="Proteomes" id="UP000193685"/>
    </source>
</evidence>
<dbReference type="PANTHER" id="PTHR28293">
    <property type="entry name" value="NUCLEAR RIM PROTEIN 1"/>
    <property type="match status" value="1"/>
</dbReference>
<dbReference type="OrthoDB" id="3363151at2759"/>
<evidence type="ECO:0008006" key="9">
    <source>
        <dbReference type="Google" id="ProtNLM"/>
    </source>
</evidence>
<dbReference type="GO" id="GO:0007096">
    <property type="term" value="P:regulation of exit from mitosis"/>
    <property type="evidence" value="ECO:0007669"/>
    <property type="project" value="TreeGrafter"/>
</dbReference>
<keyword evidence="8" id="KW-1185">Reference proteome</keyword>
<dbReference type="Proteomes" id="UP000193685">
    <property type="component" value="Unassembled WGS sequence"/>
</dbReference>